<evidence type="ECO:0000259" key="1">
    <source>
        <dbReference type="PROSITE" id="PS50887"/>
    </source>
</evidence>
<dbReference type="PANTHER" id="PTHR46663">
    <property type="entry name" value="DIGUANYLATE CYCLASE DGCT-RELATED"/>
    <property type="match status" value="1"/>
</dbReference>
<dbReference type="Gene3D" id="3.30.70.270">
    <property type="match status" value="1"/>
</dbReference>
<dbReference type="PROSITE" id="PS50887">
    <property type="entry name" value="GGDEF"/>
    <property type="match status" value="1"/>
</dbReference>
<dbReference type="SUPFAM" id="SSF55073">
    <property type="entry name" value="Nucleotide cyclase"/>
    <property type="match status" value="1"/>
</dbReference>
<dbReference type="AlphaFoldDB" id="A0A1W1BAX0"/>
<gene>
    <name evidence="2" type="ORF">MNB_SV-9-290</name>
</gene>
<accession>A0A1W1BAX0</accession>
<protein>
    <submittedName>
        <fullName evidence="2">Diguanylate cyclase/phosphodiesterase (GGDEF &amp; EAL domains) with PAS/PAC sensor(S)</fullName>
    </submittedName>
</protein>
<dbReference type="NCBIfam" id="TIGR00254">
    <property type="entry name" value="GGDEF"/>
    <property type="match status" value="1"/>
</dbReference>
<dbReference type="EMBL" id="FPHG01000002">
    <property type="protein sequence ID" value="SFV50609.1"/>
    <property type="molecule type" value="Genomic_DNA"/>
</dbReference>
<reference evidence="2" key="1">
    <citation type="submission" date="2016-10" db="EMBL/GenBank/DDBJ databases">
        <authorList>
            <person name="de Groot N.N."/>
        </authorList>
    </citation>
    <scope>NUCLEOTIDE SEQUENCE</scope>
</reference>
<dbReference type="InterPro" id="IPR029787">
    <property type="entry name" value="Nucleotide_cyclase"/>
</dbReference>
<dbReference type="InterPro" id="IPR000160">
    <property type="entry name" value="GGDEF_dom"/>
</dbReference>
<proteinExistence type="predicted"/>
<dbReference type="PANTHER" id="PTHR46663:SF4">
    <property type="entry name" value="DIGUANYLATE CYCLASE DGCT-RELATED"/>
    <property type="match status" value="1"/>
</dbReference>
<name>A0A1W1BAX0_9ZZZZ</name>
<dbReference type="CDD" id="cd01949">
    <property type="entry name" value="GGDEF"/>
    <property type="match status" value="1"/>
</dbReference>
<dbReference type="InterPro" id="IPR043128">
    <property type="entry name" value="Rev_trsase/Diguanyl_cyclase"/>
</dbReference>
<dbReference type="SMART" id="SM00267">
    <property type="entry name" value="GGDEF"/>
    <property type="match status" value="1"/>
</dbReference>
<dbReference type="Pfam" id="PF00990">
    <property type="entry name" value="GGDEF"/>
    <property type="match status" value="1"/>
</dbReference>
<dbReference type="FunFam" id="3.30.70.270:FF:000001">
    <property type="entry name" value="Diguanylate cyclase domain protein"/>
    <property type="match status" value="1"/>
</dbReference>
<evidence type="ECO:0000313" key="2">
    <source>
        <dbReference type="EMBL" id="SFV50609.1"/>
    </source>
</evidence>
<dbReference type="InterPro" id="IPR052163">
    <property type="entry name" value="DGC-Regulatory_Protein"/>
</dbReference>
<sequence length="304" mass="36494">MKIDFNDLCKLLTDKYKIDFIIIHKDLSIKMFSESINRFVDDEIKESDDIRESFYELCGYENEFNAIERCIKKDFRIKSIYKRGYYIDIYIRSFKEYFVIFIDDISEHIREHRHILQDRNNNELLLRELSYDINIHKEHNKYLKDIAMRDNLTGLLNRFGLDKELDNLLENHINFSLLFLDLDFFKVVNDKYGHKYGDTVLKSVAIRLNKIFSENSIIVRYGGDEFVVIMYDRIDKKYVESIAETTIKEIKKDYIIEDKVINIGISIGIIFYPQNADNKYDIIYKADQAMYYAKDKGRNQYCLY</sequence>
<feature type="domain" description="GGDEF" evidence="1">
    <location>
        <begin position="173"/>
        <end position="304"/>
    </location>
</feature>
<organism evidence="2">
    <name type="scientific">hydrothermal vent metagenome</name>
    <dbReference type="NCBI Taxonomy" id="652676"/>
    <lineage>
        <taxon>unclassified sequences</taxon>
        <taxon>metagenomes</taxon>
        <taxon>ecological metagenomes</taxon>
    </lineage>
</organism>